<keyword evidence="1 3" id="KW-0808">Transferase</keyword>
<organism evidence="3 4">
    <name type="scientific">Rathayibacter oskolensis</name>
    <dbReference type="NCBI Taxonomy" id="1891671"/>
    <lineage>
        <taxon>Bacteria</taxon>
        <taxon>Bacillati</taxon>
        <taxon>Actinomycetota</taxon>
        <taxon>Actinomycetes</taxon>
        <taxon>Micrococcales</taxon>
        <taxon>Microbacteriaceae</taxon>
        <taxon>Rathayibacter</taxon>
    </lineage>
</organism>
<dbReference type="AlphaFoldDB" id="A0A1X7N778"/>
<dbReference type="Pfam" id="PF00534">
    <property type="entry name" value="Glycos_transf_1"/>
    <property type="match status" value="1"/>
</dbReference>
<dbReference type="STRING" id="1891671.SAMN06295885_0850"/>
<dbReference type="EMBL" id="FXBM01000001">
    <property type="protein sequence ID" value="SMH33355.1"/>
    <property type="molecule type" value="Genomic_DNA"/>
</dbReference>
<dbReference type="Gene3D" id="3.40.50.2000">
    <property type="entry name" value="Glycogen Phosphorylase B"/>
    <property type="match status" value="1"/>
</dbReference>
<dbReference type="PANTHER" id="PTHR46401:SF2">
    <property type="entry name" value="GLYCOSYLTRANSFERASE WBBK-RELATED"/>
    <property type="match status" value="1"/>
</dbReference>
<dbReference type="PANTHER" id="PTHR46401">
    <property type="entry name" value="GLYCOSYLTRANSFERASE WBBK-RELATED"/>
    <property type="match status" value="1"/>
</dbReference>
<proteinExistence type="predicted"/>
<gene>
    <name evidence="3" type="ORF">SAMN06295885_0850</name>
</gene>
<sequence length="509" mass="55763">MSDVDLAGRDARRAFVVQRLEQIAPFVLDDPEESAGLARRGPGPFLDEIARAVQRRDADDLTWLSLTAFLGVYPVPHLFSWFKRSLQLAKPHEAMRVFMVAGTRASTGYHDLSTTLSVVTGAVVVDVDFCARNSHATGIQRVVRQTMKRWHRDYDPILTAWEHGSMSLRRLGAGELERVVDFETSSARDWDPGRPERVDFIVPFRSTLVLPEVPAMGICAPLAALAEFSGNTVSLIGYDAIPVVSADTVPPQESLRFVNYLTVVKHSDRVAGISAAATEEFAGFNAALPAQGLEGPALSTVSLPVEAPPLQEASVEEADDLPLVLSVGSHEPRKNHLAILFAAEILWREGKRFRVRFIGGGNPWATQVFDVRIREAQRRGRTVEVIRGAGDAVLLSSYRRARFFVFPSTHEGYGLPVAEALALGIPAITSDRGSLAEIAADGGCLTVDPYDDDQLVAAMRELLDSDERVAELTAEALARPARTWNDYSAELWDALVPSTGEHHEEEHDA</sequence>
<reference evidence="4" key="1">
    <citation type="submission" date="2017-04" db="EMBL/GenBank/DDBJ databases">
        <authorList>
            <person name="Varghese N."/>
            <person name="Submissions S."/>
        </authorList>
    </citation>
    <scope>NUCLEOTIDE SEQUENCE [LARGE SCALE GENOMIC DNA]</scope>
    <source>
        <strain evidence="4">VKM Ac-2121</strain>
    </source>
</reference>
<dbReference type="SUPFAM" id="SSF53756">
    <property type="entry name" value="UDP-Glycosyltransferase/glycogen phosphorylase"/>
    <property type="match status" value="1"/>
</dbReference>
<protein>
    <submittedName>
        <fullName evidence="3">Glycosyl transferases group 1</fullName>
    </submittedName>
</protein>
<name>A0A1X7N778_9MICO</name>
<evidence type="ECO:0000313" key="3">
    <source>
        <dbReference type="EMBL" id="SMH33355.1"/>
    </source>
</evidence>
<feature type="domain" description="Glycosyl transferase family 1" evidence="2">
    <location>
        <begin position="314"/>
        <end position="475"/>
    </location>
</feature>
<evidence type="ECO:0000256" key="1">
    <source>
        <dbReference type="ARBA" id="ARBA00022679"/>
    </source>
</evidence>
<keyword evidence="4" id="KW-1185">Reference proteome</keyword>
<evidence type="ECO:0000259" key="2">
    <source>
        <dbReference type="Pfam" id="PF00534"/>
    </source>
</evidence>
<evidence type="ECO:0000313" key="4">
    <source>
        <dbReference type="Proteomes" id="UP000193711"/>
    </source>
</evidence>
<dbReference type="RefSeq" id="WP_085475315.1">
    <property type="nucleotide sequence ID" value="NZ_FXBM01000001.1"/>
</dbReference>
<accession>A0A1X7N778</accession>
<dbReference type="Proteomes" id="UP000193711">
    <property type="component" value="Unassembled WGS sequence"/>
</dbReference>
<dbReference type="OrthoDB" id="9801609at2"/>
<dbReference type="InterPro" id="IPR001296">
    <property type="entry name" value="Glyco_trans_1"/>
</dbReference>
<dbReference type="CDD" id="cd03809">
    <property type="entry name" value="GT4_MtfB-like"/>
    <property type="match status" value="1"/>
</dbReference>
<dbReference type="GO" id="GO:0016757">
    <property type="term" value="F:glycosyltransferase activity"/>
    <property type="evidence" value="ECO:0007669"/>
    <property type="project" value="InterPro"/>
</dbReference>